<sequence length="173" mass="18868">MPDTLPQPQRDPQLSALTYRALATALPPARALTGPGQAWALLDLHQVLTVIRFGPREPGHTWTAQDDALFRAARTEHAALWTACLDGLTPQARRDFQVLRTTTILGVPLTARTALIGGLLCAAATVDSLYLSHLTHLPDLLTVLLGVSAFWPVQVRHARAVEGAHTRQDIHRT</sequence>
<dbReference type="RefSeq" id="WP_309853263.1">
    <property type="nucleotide sequence ID" value="NZ_JAVDQJ010000004.1"/>
</dbReference>
<comment type="caution">
    <text evidence="1">The sequence shown here is derived from an EMBL/GenBank/DDBJ whole genome shotgun (WGS) entry which is preliminary data.</text>
</comment>
<dbReference type="AlphaFoldDB" id="A0AAE3XC14"/>
<evidence type="ECO:0000313" key="1">
    <source>
        <dbReference type="EMBL" id="MDR6218727.1"/>
    </source>
</evidence>
<proteinExistence type="predicted"/>
<gene>
    <name evidence="1" type="ORF">J2Y00_002324</name>
</gene>
<dbReference type="Proteomes" id="UP001185331">
    <property type="component" value="Unassembled WGS sequence"/>
</dbReference>
<dbReference type="EMBL" id="JAVDQK010000005">
    <property type="protein sequence ID" value="MDR6218727.1"/>
    <property type="molecule type" value="Genomic_DNA"/>
</dbReference>
<protein>
    <submittedName>
        <fullName evidence="1">Uncharacterized protein</fullName>
    </submittedName>
</protein>
<evidence type="ECO:0000313" key="2">
    <source>
        <dbReference type="Proteomes" id="UP001185331"/>
    </source>
</evidence>
<reference evidence="1" key="1">
    <citation type="submission" date="2023-07" db="EMBL/GenBank/DDBJ databases">
        <title>Sorghum-associated microbial communities from plants grown in Nebraska, USA.</title>
        <authorList>
            <person name="Schachtman D."/>
        </authorList>
    </citation>
    <scope>NUCLEOTIDE SEQUENCE</scope>
    <source>
        <strain evidence="1">BE330</strain>
    </source>
</reference>
<organism evidence="1 2">
    <name type="scientific">Deinococcus soli</name>
    <name type="common">ex Cha et al. 2016</name>
    <dbReference type="NCBI Taxonomy" id="1309411"/>
    <lineage>
        <taxon>Bacteria</taxon>
        <taxon>Thermotogati</taxon>
        <taxon>Deinococcota</taxon>
        <taxon>Deinococci</taxon>
        <taxon>Deinococcales</taxon>
        <taxon>Deinococcaceae</taxon>
        <taxon>Deinococcus</taxon>
    </lineage>
</organism>
<name>A0AAE3XC14_9DEIO</name>
<accession>A0AAE3XC14</accession>